<sequence>MEAFGPFAAKEEVDFSALTELGLYLVAGDTGAGKTSLFDAMVYALYGKVPGARGDGVVRLRSDFAKDAATTSVSLEFEVNDARWRVHRTPTQQRDKQRGEGTTEVPAKATLERYDGRAWQEEAAGKRPVDGRILDLLGLDHEQFSQVVLLPQGKFDQVLQADSGDREKLLRTLFSTEGFMLAAEHLRRLATTRRAEANEAEALSNEAVGQAVEAWDEALGGLTEVTEGTGVTVAAWKDDDQNVVVGRAVRLTYLDRWKKAVEKASAAADKGVTEAQDRLRQVEGEAGRFDEAKKLREALNEIEKTKSQAKKDAKVLEDGRRAAPVVEALDELGTRADVLTEAQSEHSSAIKGLVDTGLPANEVPTTVVEANGLSTKWSKREEKCTGYAADLKAAGVHAGSALDFREQADDAKEQAAGFAEAVTEQASDLEDLEADHTEAAGAQAELPGALKQEQDAMTAHEVATDLSGARKDLTAAEKAAGLAKRARQTAESEVEAQRRRDLENVAVHLAREGLVDGEPCPVCGSLEHPSPASPAKGSGGSRLEAAEAALTGAIAAAASAETDLRRATKDLDKSERAFIKAGTGKPVSDLRPIITKAKEALTKAEAEVKRLEKFAGRAATLGTDVKKARTDLQVSKDEGAKQQAEAKRLDGLAGVDEGEAKRLTAKVERALGKGVDPSVLAEEAGRIVAALESVVATLGVVVEAFAHHDAQQGLVVKMLKSTGFAEEAAVRAAERPSRELDEIDERLEKRQQAEKGAKIRLAVLTKEGVPKARPAVEVAATAVADAVERVGSLREATRLLSERHKAFKGAADSADQKRSAAAKARAGADLAEQVDKTCRGKGPGSKQSLEQWVLAHFLREVSAEATVRLRSMSDGRFGFVVSDQDEKDRAVGLRLDIEDSYTGKKRPTNSLSGGETFLASLSLALGLADTVQRRNGGVRIDCLFVDEGFGALDTDALDLAIDTLAELRAGGRTVGVISHVEGVKQRLDLGLRVVKTDRGSHIVPGRE</sequence>
<dbReference type="AlphaFoldDB" id="A0A381YTZ2"/>
<organism evidence="3">
    <name type="scientific">marine metagenome</name>
    <dbReference type="NCBI Taxonomy" id="408172"/>
    <lineage>
        <taxon>unclassified sequences</taxon>
        <taxon>metagenomes</taxon>
        <taxon>ecological metagenomes</taxon>
    </lineage>
</organism>
<feature type="coiled-coil region" evidence="1">
    <location>
        <begin position="292"/>
        <end position="319"/>
    </location>
</feature>
<dbReference type="SUPFAM" id="SSF52540">
    <property type="entry name" value="P-loop containing nucleoside triphosphate hydrolases"/>
    <property type="match status" value="1"/>
</dbReference>
<dbReference type="PANTHER" id="PTHR32114">
    <property type="entry name" value="ABC TRANSPORTER ABCH.3"/>
    <property type="match status" value="1"/>
</dbReference>
<proteinExistence type="predicted"/>
<keyword evidence="1" id="KW-0175">Coiled coil</keyword>
<protein>
    <recommendedName>
        <fullName evidence="2">Rad50/SbcC-type AAA domain-containing protein</fullName>
    </recommendedName>
</protein>
<feature type="domain" description="Rad50/SbcC-type AAA" evidence="2">
    <location>
        <begin position="1"/>
        <end position="311"/>
    </location>
</feature>
<dbReference type="EMBL" id="UINC01019058">
    <property type="protein sequence ID" value="SVA80506.1"/>
    <property type="molecule type" value="Genomic_DNA"/>
</dbReference>
<dbReference type="Pfam" id="PF13476">
    <property type="entry name" value="AAA_23"/>
    <property type="match status" value="1"/>
</dbReference>
<dbReference type="InterPro" id="IPR038729">
    <property type="entry name" value="Rad50/SbcC_AAA"/>
</dbReference>
<name>A0A381YTZ2_9ZZZZ</name>
<dbReference type="GO" id="GO:0016887">
    <property type="term" value="F:ATP hydrolysis activity"/>
    <property type="evidence" value="ECO:0007669"/>
    <property type="project" value="InterPro"/>
</dbReference>
<dbReference type="Pfam" id="PF13558">
    <property type="entry name" value="SbcC_Walker_B"/>
    <property type="match status" value="1"/>
</dbReference>
<dbReference type="InterPro" id="IPR027417">
    <property type="entry name" value="P-loop_NTPase"/>
</dbReference>
<accession>A0A381YTZ2</accession>
<evidence type="ECO:0000256" key="1">
    <source>
        <dbReference type="SAM" id="Coils"/>
    </source>
</evidence>
<evidence type="ECO:0000259" key="2">
    <source>
        <dbReference type="Pfam" id="PF13476"/>
    </source>
</evidence>
<dbReference type="PANTHER" id="PTHR32114:SF2">
    <property type="entry name" value="ABC TRANSPORTER ABCH.3"/>
    <property type="match status" value="1"/>
</dbReference>
<dbReference type="GO" id="GO:0006302">
    <property type="term" value="P:double-strand break repair"/>
    <property type="evidence" value="ECO:0007669"/>
    <property type="project" value="InterPro"/>
</dbReference>
<reference evidence="3" key="1">
    <citation type="submission" date="2018-05" db="EMBL/GenBank/DDBJ databases">
        <authorList>
            <person name="Lanie J.A."/>
            <person name="Ng W.-L."/>
            <person name="Kazmierczak K.M."/>
            <person name="Andrzejewski T.M."/>
            <person name="Davidsen T.M."/>
            <person name="Wayne K.J."/>
            <person name="Tettelin H."/>
            <person name="Glass J.I."/>
            <person name="Rusch D."/>
            <person name="Podicherti R."/>
            <person name="Tsui H.-C.T."/>
            <person name="Winkler M.E."/>
        </authorList>
    </citation>
    <scope>NUCLEOTIDE SEQUENCE</scope>
</reference>
<dbReference type="Gene3D" id="3.40.50.300">
    <property type="entry name" value="P-loop containing nucleotide triphosphate hydrolases"/>
    <property type="match status" value="2"/>
</dbReference>
<gene>
    <name evidence="3" type="ORF">METZ01_LOCUS133360</name>
</gene>
<evidence type="ECO:0000313" key="3">
    <source>
        <dbReference type="EMBL" id="SVA80506.1"/>
    </source>
</evidence>
<feature type="coiled-coil region" evidence="1">
    <location>
        <begin position="557"/>
        <end position="614"/>
    </location>
</feature>